<dbReference type="Proteomes" id="UP001176961">
    <property type="component" value="Unassembled WGS sequence"/>
</dbReference>
<evidence type="ECO:0000313" key="2">
    <source>
        <dbReference type="EMBL" id="CAJ0597111.1"/>
    </source>
</evidence>
<accession>A0AA36M465</accession>
<feature type="region of interest" description="Disordered" evidence="1">
    <location>
        <begin position="194"/>
        <end position="224"/>
    </location>
</feature>
<reference evidence="2" key="1">
    <citation type="submission" date="2023-07" db="EMBL/GenBank/DDBJ databases">
        <authorList>
            <consortium name="CYATHOMIX"/>
        </authorList>
    </citation>
    <scope>NUCLEOTIDE SEQUENCE</scope>
    <source>
        <strain evidence="2">N/A</strain>
    </source>
</reference>
<dbReference type="EMBL" id="CATQJL010000223">
    <property type="protein sequence ID" value="CAJ0597111.1"/>
    <property type="molecule type" value="Genomic_DNA"/>
</dbReference>
<name>A0AA36M465_CYLNA</name>
<comment type="caution">
    <text evidence="2">The sequence shown here is derived from an EMBL/GenBank/DDBJ whole genome shotgun (WGS) entry which is preliminary data.</text>
</comment>
<evidence type="ECO:0000313" key="3">
    <source>
        <dbReference type="Proteomes" id="UP001176961"/>
    </source>
</evidence>
<organism evidence="2 3">
    <name type="scientific">Cylicocyclus nassatus</name>
    <name type="common">Nematode worm</name>
    <dbReference type="NCBI Taxonomy" id="53992"/>
    <lineage>
        <taxon>Eukaryota</taxon>
        <taxon>Metazoa</taxon>
        <taxon>Ecdysozoa</taxon>
        <taxon>Nematoda</taxon>
        <taxon>Chromadorea</taxon>
        <taxon>Rhabditida</taxon>
        <taxon>Rhabditina</taxon>
        <taxon>Rhabditomorpha</taxon>
        <taxon>Strongyloidea</taxon>
        <taxon>Strongylidae</taxon>
        <taxon>Cylicocyclus</taxon>
    </lineage>
</organism>
<gene>
    <name evidence="2" type="ORF">CYNAS_LOCUS9094</name>
</gene>
<protein>
    <submittedName>
        <fullName evidence="2">Uncharacterized protein</fullName>
    </submittedName>
</protein>
<evidence type="ECO:0000256" key="1">
    <source>
        <dbReference type="SAM" id="MobiDB-lite"/>
    </source>
</evidence>
<keyword evidence="3" id="KW-1185">Reference proteome</keyword>
<proteinExistence type="predicted"/>
<dbReference type="AlphaFoldDB" id="A0AA36M465"/>
<sequence length="224" mass="26279">MLELMEKPSSSVNDYPERTLTLMNCSKIWPLDGPSPFVTLELNDMCESWAPRNKDNVHQQLTSLFRYILMRVTVKPEAIQKYAARVDGTSGRNGSLETLPEEVEERLKDFAEDMLGLGHDELFPGRVKDLKETEFFKSLGSTEKERCEYLKDLTRERREWRPIYFRCLQLALRDVRAYKYDTATKKWIKHNRQSKRSGADLEEGDAPPTRRRTDKNDYYEAETL</sequence>